<dbReference type="Pfam" id="PF01569">
    <property type="entry name" value="PAP2"/>
    <property type="match status" value="1"/>
</dbReference>
<dbReference type="PANTHER" id="PTHR34599">
    <property type="entry name" value="PEROXIDASE-RELATED"/>
    <property type="match status" value="1"/>
</dbReference>
<keyword evidence="4" id="KW-1185">Reference proteome</keyword>
<dbReference type="InterPro" id="IPR000326">
    <property type="entry name" value="PAP2/HPO"/>
</dbReference>
<keyword evidence="1" id="KW-0732">Signal</keyword>
<dbReference type="RefSeq" id="WP_157582715.1">
    <property type="nucleotide sequence ID" value="NZ_WPIN01000001.1"/>
</dbReference>
<dbReference type="AlphaFoldDB" id="A0A7K1S463"/>
<organism evidence="3 4">
    <name type="scientific">Spirosoma arboris</name>
    <dbReference type="NCBI Taxonomy" id="2682092"/>
    <lineage>
        <taxon>Bacteria</taxon>
        <taxon>Pseudomonadati</taxon>
        <taxon>Bacteroidota</taxon>
        <taxon>Cytophagia</taxon>
        <taxon>Cytophagales</taxon>
        <taxon>Cytophagaceae</taxon>
        <taxon>Spirosoma</taxon>
    </lineage>
</organism>
<evidence type="ECO:0000313" key="4">
    <source>
        <dbReference type="Proteomes" id="UP000436006"/>
    </source>
</evidence>
<sequence>MNPLIRLRILQICLFWSYSYFLQAQSITTTNQKAVSSVEPIATSWADMTVRIMTKAPKNTPTYGSRAIGYLGLTMYETVVYASKKHRSVIRMLSDTLSLPKPDPNKIYCWELALNAGQAYMLKALYAYTEKTQHIDSLANAIHQRYTAQVSPEVAERSEQYGKAIATKIYEWSKSDGGHEGYLRNFPKDYKRPEGMGLWVPPVIGQSNTKIPMHPTWGQNRTFSLRNSQLPLPKPLAYSTDTTSQYYIHYKEVFDRKKSLTEADRAIVMWWGDDPTETCSPPGHSYNLATIAIRNSHADLVKSAETYARVGMAVADAFICCWKTKFTYMVERPSSFIEKKIAAKWHGWLPFFLEPPFPSFYSGHAVQSAATATVLTELYGPSFSFTDNTHANRPNMIYYVQGELPNKPNPTNYADYYPSTTKHELKYEVRHYKSFWAAAQECADSRLMGGIHTRHDNEVGLVEGTKIGRNINSLRWH</sequence>
<protein>
    <submittedName>
        <fullName evidence="3">Phosphatase PAP2 family protein</fullName>
    </submittedName>
</protein>
<dbReference type="Proteomes" id="UP000436006">
    <property type="component" value="Unassembled WGS sequence"/>
</dbReference>
<dbReference type="SUPFAM" id="SSF48317">
    <property type="entry name" value="Acid phosphatase/Vanadium-dependent haloperoxidase"/>
    <property type="match status" value="1"/>
</dbReference>
<feature type="domain" description="Phosphatidic acid phosphatase type 2/haloperoxidase" evidence="2">
    <location>
        <begin position="312"/>
        <end position="465"/>
    </location>
</feature>
<proteinExistence type="predicted"/>
<dbReference type="CDD" id="cd03398">
    <property type="entry name" value="PAP2_haloperoxidase"/>
    <property type="match status" value="1"/>
</dbReference>
<evidence type="ECO:0000259" key="2">
    <source>
        <dbReference type="Pfam" id="PF01569"/>
    </source>
</evidence>
<reference evidence="3 4" key="1">
    <citation type="submission" date="2019-12" db="EMBL/GenBank/DDBJ databases">
        <title>Spirosoma sp. HMF4905 genome sequencing and assembly.</title>
        <authorList>
            <person name="Kang H."/>
            <person name="Cha I."/>
            <person name="Kim H."/>
            <person name="Joh K."/>
        </authorList>
    </citation>
    <scope>NUCLEOTIDE SEQUENCE [LARGE SCALE GENOMIC DNA]</scope>
    <source>
        <strain evidence="3 4">HMF4905</strain>
    </source>
</reference>
<name>A0A7K1S463_9BACT</name>
<gene>
    <name evidence="3" type="ORF">GO755_01050</name>
</gene>
<dbReference type="EMBL" id="WPIN01000001">
    <property type="protein sequence ID" value="MVM28599.1"/>
    <property type="molecule type" value="Genomic_DNA"/>
</dbReference>
<evidence type="ECO:0000313" key="3">
    <source>
        <dbReference type="EMBL" id="MVM28599.1"/>
    </source>
</evidence>
<dbReference type="Gene3D" id="1.10.606.20">
    <property type="match status" value="1"/>
</dbReference>
<accession>A0A7K1S463</accession>
<evidence type="ECO:0000256" key="1">
    <source>
        <dbReference type="SAM" id="SignalP"/>
    </source>
</evidence>
<feature type="signal peptide" evidence="1">
    <location>
        <begin position="1"/>
        <end position="24"/>
    </location>
</feature>
<comment type="caution">
    <text evidence="3">The sequence shown here is derived from an EMBL/GenBank/DDBJ whole genome shotgun (WGS) entry which is preliminary data.</text>
</comment>
<dbReference type="InterPro" id="IPR052559">
    <property type="entry name" value="V-haloperoxidase"/>
</dbReference>
<dbReference type="PANTHER" id="PTHR34599:SF1">
    <property type="entry name" value="PHOSPHATIDIC ACID PHOSPHATASE TYPE 2_HALOPEROXIDASE DOMAIN-CONTAINING PROTEIN"/>
    <property type="match status" value="1"/>
</dbReference>
<feature type="chain" id="PRO_5029655914" evidence="1">
    <location>
        <begin position="25"/>
        <end position="477"/>
    </location>
</feature>
<dbReference type="InterPro" id="IPR036938">
    <property type="entry name" value="PAP2/HPO_sf"/>
</dbReference>